<accession>A0A418XY48</accession>
<dbReference type="PANTHER" id="PTHR13090">
    <property type="entry name" value="ARGININE-HYDROXYLASE NDUFAF5, MITOCHONDRIAL"/>
    <property type="match status" value="1"/>
</dbReference>
<keyword evidence="5 8" id="KW-0808">Transferase</keyword>
<evidence type="ECO:0000256" key="2">
    <source>
        <dbReference type="ARBA" id="ARBA00004746"/>
    </source>
</evidence>
<evidence type="ECO:0000256" key="6">
    <source>
        <dbReference type="ARBA" id="ARBA00022691"/>
    </source>
</evidence>
<comment type="pathway">
    <text evidence="2 8">Cofactor biosynthesis; biotin biosynthesis.</text>
</comment>
<dbReference type="AlphaFoldDB" id="A0A418XY48"/>
<keyword evidence="4 8" id="KW-0489">Methyltransferase</keyword>
<dbReference type="EMBL" id="QYYA01000002">
    <property type="protein sequence ID" value="RJG17952.1"/>
    <property type="molecule type" value="Genomic_DNA"/>
</dbReference>
<evidence type="ECO:0000256" key="4">
    <source>
        <dbReference type="ARBA" id="ARBA00022603"/>
    </source>
</evidence>
<evidence type="ECO:0000259" key="9">
    <source>
        <dbReference type="Pfam" id="PF08241"/>
    </source>
</evidence>
<dbReference type="InterPro" id="IPR050602">
    <property type="entry name" value="Malonyl-ACP_OMT"/>
</dbReference>
<dbReference type="GO" id="GO:0010340">
    <property type="term" value="F:carboxyl-O-methyltransferase activity"/>
    <property type="evidence" value="ECO:0007669"/>
    <property type="project" value="UniProtKB-UniRule"/>
</dbReference>
<dbReference type="OrthoDB" id="9760689at2"/>
<sequence length="260" mass="28406">MQATADKQLVGQHFSRAARSYDEHAILQLAVGRSLVQRLPAQLPVNHALDLGCATAPFARAQQQALPDVHWQAVDLSPAMLAEAAVRGRLNERYQPLCADAEQLPLAEASQGLVFSCFALQWCDPQAVLQDISRVLAPAGRVLLAVPLGGSLQELQQSWQAVNQRPHVNALPTFNDWQNAAFKAGFADPDLQQQVMVEYYDSVKSIARRLKATGADHVSGATGLTGKNAWQAMVAEYETKRTSQGLPLTWNVLFLEAEKS</sequence>
<evidence type="ECO:0000256" key="8">
    <source>
        <dbReference type="HAMAP-Rule" id="MF_00835"/>
    </source>
</evidence>
<organism evidence="10 11">
    <name type="scientific">Alcanivorax profundi</name>
    <dbReference type="NCBI Taxonomy" id="2338368"/>
    <lineage>
        <taxon>Bacteria</taxon>
        <taxon>Pseudomonadati</taxon>
        <taxon>Pseudomonadota</taxon>
        <taxon>Gammaproteobacteria</taxon>
        <taxon>Oceanospirillales</taxon>
        <taxon>Alcanivoracaceae</taxon>
        <taxon>Alcanivorax</taxon>
    </lineage>
</organism>
<feature type="domain" description="Methyltransferase type 11" evidence="9">
    <location>
        <begin position="49"/>
        <end position="143"/>
    </location>
</feature>
<keyword evidence="6 8" id="KW-0949">S-adenosyl-L-methionine</keyword>
<evidence type="ECO:0000313" key="10">
    <source>
        <dbReference type="EMBL" id="RJG17952.1"/>
    </source>
</evidence>
<dbReference type="InterPro" id="IPR011814">
    <property type="entry name" value="BioC"/>
</dbReference>
<dbReference type="GO" id="GO:0032259">
    <property type="term" value="P:methylation"/>
    <property type="evidence" value="ECO:0007669"/>
    <property type="project" value="UniProtKB-KW"/>
</dbReference>
<dbReference type="Proteomes" id="UP000283734">
    <property type="component" value="Unassembled WGS sequence"/>
</dbReference>
<evidence type="ECO:0000313" key="11">
    <source>
        <dbReference type="Proteomes" id="UP000283734"/>
    </source>
</evidence>
<dbReference type="CDD" id="cd02440">
    <property type="entry name" value="AdoMet_MTases"/>
    <property type="match status" value="1"/>
</dbReference>
<dbReference type="InterPro" id="IPR013216">
    <property type="entry name" value="Methyltransf_11"/>
</dbReference>
<gene>
    <name evidence="8 10" type="primary">bioC</name>
    <name evidence="10" type="ORF">D4A39_05520</name>
</gene>
<dbReference type="UniPathway" id="UPA00078"/>
<evidence type="ECO:0000256" key="3">
    <source>
        <dbReference type="ARBA" id="ARBA00012327"/>
    </source>
</evidence>
<dbReference type="PANTHER" id="PTHR13090:SF1">
    <property type="entry name" value="ARGININE-HYDROXYLASE NDUFAF5, MITOCHONDRIAL"/>
    <property type="match status" value="1"/>
</dbReference>
<dbReference type="Gene3D" id="3.40.50.150">
    <property type="entry name" value="Vaccinia Virus protein VP39"/>
    <property type="match status" value="1"/>
</dbReference>
<comment type="caution">
    <text evidence="10">The sequence shown here is derived from an EMBL/GenBank/DDBJ whole genome shotgun (WGS) entry which is preliminary data.</text>
</comment>
<dbReference type="EC" id="2.1.1.197" evidence="3 8"/>
<name>A0A418XY48_9GAMM</name>
<dbReference type="GO" id="GO:0008757">
    <property type="term" value="F:S-adenosylmethionine-dependent methyltransferase activity"/>
    <property type="evidence" value="ECO:0007669"/>
    <property type="project" value="InterPro"/>
</dbReference>
<evidence type="ECO:0000256" key="5">
    <source>
        <dbReference type="ARBA" id="ARBA00022679"/>
    </source>
</evidence>
<dbReference type="GO" id="GO:0009102">
    <property type="term" value="P:biotin biosynthetic process"/>
    <property type="evidence" value="ECO:0007669"/>
    <property type="project" value="UniProtKB-UniRule"/>
</dbReference>
<dbReference type="Pfam" id="PF08241">
    <property type="entry name" value="Methyltransf_11"/>
    <property type="match status" value="1"/>
</dbReference>
<evidence type="ECO:0000256" key="1">
    <source>
        <dbReference type="ARBA" id="ARBA00000852"/>
    </source>
</evidence>
<dbReference type="HAMAP" id="MF_00835">
    <property type="entry name" value="BioC"/>
    <property type="match status" value="1"/>
</dbReference>
<dbReference type="NCBIfam" id="TIGR02072">
    <property type="entry name" value="BioC"/>
    <property type="match status" value="1"/>
</dbReference>
<dbReference type="InterPro" id="IPR029063">
    <property type="entry name" value="SAM-dependent_MTases_sf"/>
</dbReference>
<evidence type="ECO:0000256" key="7">
    <source>
        <dbReference type="ARBA" id="ARBA00022756"/>
    </source>
</evidence>
<keyword evidence="11" id="KW-1185">Reference proteome</keyword>
<keyword evidence="7 8" id="KW-0093">Biotin biosynthesis</keyword>
<protein>
    <recommendedName>
        <fullName evidence="3 8">Malonyl-[acyl-carrier protein] O-methyltransferase</fullName>
        <shortName evidence="8">Malonyl-ACP O-methyltransferase</shortName>
        <ecNumber evidence="3 8">2.1.1.197</ecNumber>
    </recommendedName>
    <alternativeName>
        <fullName evidence="8">Biotin synthesis protein BioC</fullName>
    </alternativeName>
</protein>
<comment type="function">
    <text evidence="8">Converts the free carboxyl group of a malonyl-thioester to its methyl ester by transfer of a methyl group from S-adenosyl-L-methionine (SAM). It allows to synthesize pimeloyl-ACP via the fatty acid synthetic pathway.</text>
</comment>
<dbReference type="SUPFAM" id="SSF53335">
    <property type="entry name" value="S-adenosyl-L-methionine-dependent methyltransferases"/>
    <property type="match status" value="1"/>
</dbReference>
<proteinExistence type="inferred from homology"/>
<reference evidence="10 11" key="1">
    <citation type="submission" date="2018-09" db="EMBL/GenBank/DDBJ databases">
        <title>Alcanivorax profundi sp. nov., isolated from 1000 m-depth seawater of the Mariana Trench.</title>
        <authorList>
            <person name="Liu J."/>
        </authorList>
    </citation>
    <scope>NUCLEOTIDE SEQUENCE [LARGE SCALE GENOMIC DNA]</scope>
    <source>
        <strain evidence="10 11">MTEO17</strain>
    </source>
</reference>
<dbReference type="GO" id="GO:0102130">
    <property type="term" value="F:malonyl-CoA methyltransferase activity"/>
    <property type="evidence" value="ECO:0007669"/>
    <property type="project" value="UniProtKB-EC"/>
</dbReference>
<comment type="similarity">
    <text evidence="8">Belongs to the methyltransferase superfamily.</text>
</comment>
<comment type="catalytic activity">
    <reaction evidence="1 8">
        <text>malonyl-[ACP] + S-adenosyl-L-methionine = malonyl-[ACP] methyl ester + S-adenosyl-L-homocysteine</text>
        <dbReference type="Rhea" id="RHEA:17105"/>
        <dbReference type="Rhea" id="RHEA-COMP:9623"/>
        <dbReference type="Rhea" id="RHEA-COMP:9954"/>
        <dbReference type="ChEBI" id="CHEBI:57856"/>
        <dbReference type="ChEBI" id="CHEBI:59789"/>
        <dbReference type="ChEBI" id="CHEBI:78449"/>
        <dbReference type="ChEBI" id="CHEBI:78845"/>
        <dbReference type="EC" id="2.1.1.197"/>
    </reaction>
</comment>